<feature type="compositionally biased region" description="Polar residues" evidence="1">
    <location>
        <begin position="25"/>
        <end position="35"/>
    </location>
</feature>
<comment type="caution">
    <text evidence="2">The sequence shown here is derived from an EMBL/GenBank/DDBJ whole genome shotgun (WGS) entry which is preliminary data.</text>
</comment>
<feature type="region of interest" description="Disordered" evidence="1">
    <location>
        <begin position="1"/>
        <end position="35"/>
    </location>
</feature>
<evidence type="ECO:0000256" key="1">
    <source>
        <dbReference type="SAM" id="MobiDB-lite"/>
    </source>
</evidence>
<dbReference type="AlphaFoldDB" id="A0A7W9GFF5"/>
<accession>A0A7W9GFF5</accession>
<dbReference type="EMBL" id="JACHMB010000001">
    <property type="protein sequence ID" value="MBB5782840.1"/>
    <property type="molecule type" value="Genomic_DNA"/>
</dbReference>
<dbReference type="Proteomes" id="UP000579153">
    <property type="component" value="Unassembled WGS sequence"/>
</dbReference>
<gene>
    <name evidence="2" type="ORF">HD596_009596</name>
</gene>
<keyword evidence="3" id="KW-1185">Reference proteome</keyword>
<name>A0A7W9GFF5_9ACTN</name>
<evidence type="ECO:0000313" key="3">
    <source>
        <dbReference type="Proteomes" id="UP000579153"/>
    </source>
</evidence>
<sequence>MVPRSGMDGKSLTWTPATFQPPPDGTNSWRSVCTA</sequence>
<organism evidence="2 3">
    <name type="scientific">Nonomuraea jabiensis</name>
    <dbReference type="NCBI Taxonomy" id="882448"/>
    <lineage>
        <taxon>Bacteria</taxon>
        <taxon>Bacillati</taxon>
        <taxon>Actinomycetota</taxon>
        <taxon>Actinomycetes</taxon>
        <taxon>Streptosporangiales</taxon>
        <taxon>Streptosporangiaceae</taxon>
        <taxon>Nonomuraea</taxon>
    </lineage>
</organism>
<reference evidence="2 3" key="1">
    <citation type="submission" date="2020-08" db="EMBL/GenBank/DDBJ databases">
        <title>Sequencing the genomes of 1000 actinobacteria strains.</title>
        <authorList>
            <person name="Klenk H.-P."/>
        </authorList>
    </citation>
    <scope>NUCLEOTIDE SEQUENCE [LARGE SCALE GENOMIC DNA]</scope>
    <source>
        <strain evidence="2 3">DSM 45507</strain>
    </source>
</reference>
<protein>
    <submittedName>
        <fullName evidence="2">Uncharacterized protein</fullName>
    </submittedName>
</protein>
<proteinExistence type="predicted"/>
<evidence type="ECO:0000313" key="2">
    <source>
        <dbReference type="EMBL" id="MBB5782840.1"/>
    </source>
</evidence>